<protein>
    <submittedName>
        <fullName evidence="1">Uncharacterized protein</fullName>
    </submittedName>
</protein>
<comment type="caution">
    <text evidence="1">The sequence shown here is derived from an EMBL/GenBank/DDBJ whole genome shotgun (WGS) entry which is preliminary data.</text>
</comment>
<reference evidence="1" key="1">
    <citation type="submission" date="2023-07" db="EMBL/GenBank/DDBJ databases">
        <title>Black Yeasts Isolated from many extreme environments.</title>
        <authorList>
            <person name="Coleine C."/>
            <person name="Stajich J.E."/>
            <person name="Selbmann L."/>
        </authorList>
    </citation>
    <scope>NUCLEOTIDE SEQUENCE</scope>
    <source>
        <strain evidence="1">CCFEE 5714</strain>
    </source>
</reference>
<dbReference type="Proteomes" id="UP001281147">
    <property type="component" value="Unassembled WGS sequence"/>
</dbReference>
<sequence length="227" mass="26337">MRSNGKIDAYLDCNSPYSYFACVWLRRNKQLLADHGVEVNFHPIFLGGINVGSGNKPPWTLPAKAEYGKYDRPRAEKYFQTMEMEAPPFFPIMSLLPMRCMLYIKDNYPKARYEDQFEELWISYWKDQMDISKPDVMSGCLSRHFGQNDVEKILAGGTSTQYKKLLTSETARLVEEKGAFGAPWFIVRNKEGKEEPFFGSDRFAYMLQYLGVDFQDITILPKDKSRL</sequence>
<gene>
    <name evidence="1" type="ORF">LTR37_009980</name>
</gene>
<organism evidence="1 2">
    <name type="scientific">Vermiconidia calcicola</name>
    <dbReference type="NCBI Taxonomy" id="1690605"/>
    <lineage>
        <taxon>Eukaryota</taxon>
        <taxon>Fungi</taxon>
        <taxon>Dikarya</taxon>
        <taxon>Ascomycota</taxon>
        <taxon>Pezizomycotina</taxon>
        <taxon>Dothideomycetes</taxon>
        <taxon>Dothideomycetidae</taxon>
        <taxon>Mycosphaerellales</taxon>
        <taxon>Extremaceae</taxon>
        <taxon>Vermiconidia</taxon>
    </lineage>
</organism>
<accession>A0ACC3N6K7</accession>
<evidence type="ECO:0000313" key="1">
    <source>
        <dbReference type="EMBL" id="KAK3710959.1"/>
    </source>
</evidence>
<proteinExistence type="predicted"/>
<name>A0ACC3N6K7_9PEZI</name>
<dbReference type="EMBL" id="JAUTXU010000080">
    <property type="protein sequence ID" value="KAK3710959.1"/>
    <property type="molecule type" value="Genomic_DNA"/>
</dbReference>
<keyword evidence="2" id="KW-1185">Reference proteome</keyword>
<evidence type="ECO:0000313" key="2">
    <source>
        <dbReference type="Proteomes" id="UP001281147"/>
    </source>
</evidence>